<organism evidence="1">
    <name type="scientific">marine metagenome</name>
    <dbReference type="NCBI Taxonomy" id="408172"/>
    <lineage>
        <taxon>unclassified sequences</taxon>
        <taxon>metagenomes</taxon>
        <taxon>ecological metagenomes</taxon>
    </lineage>
</organism>
<dbReference type="EMBL" id="UINC01000422">
    <property type="protein sequence ID" value="SUZ55026.1"/>
    <property type="molecule type" value="Genomic_DNA"/>
</dbReference>
<proteinExistence type="predicted"/>
<protein>
    <submittedName>
        <fullName evidence="1">Uncharacterized protein</fullName>
    </submittedName>
</protein>
<sequence>VLGAYNQLLHGITLVSAHDVSLALHSSNIPSQSVETVMRVPSLNRRVNHDIDPLAQTKLLKRTRNW</sequence>
<feature type="non-terminal residue" evidence="1">
    <location>
        <position position="1"/>
    </location>
</feature>
<name>A0A381NK87_9ZZZZ</name>
<evidence type="ECO:0000313" key="1">
    <source>
        <dbReference type="EMBL" id="SUZ55026.1"/>
    </source>
</evidence>
<gene>
    <name evidence="1" type="ORF">METZ01_LOCUS7880</name>
</gene>
<reference evidence="1" key="1">
    <citation type="submission" date="2018-05" db="EMBL/GenBank/DDBJ databases">
        <authorList>
            <person name="Lanie J.A."/>
            <person name="Ng W.-L."/>
            <person name="Kazmierczak K.M."/>
            <person name="Andrzejewski T.M."/>
            <person name="Davidsen T.M."/>
            <person name="Wayne K.J."/>
            <person name="Tettelin H."/>
            <person name="Glass J.I."/>
            <person name="Rusch D."/>
            <person name="Podicherti R."/>
            <person name="Tsui H.-C.T."/>
            <person name="Winkler M.E."/>
        </authorList>
    </citation>
    <scope>NUCLEOTIDE SEQUENCE</scope>
</reference>
<accession>A0A381NK87</accession>
<dbReference type="AlphaFoldDB" id="A0A381NK87"/>